<dbReference type="PRINTS" id="PR00111">
    <property type="entry name" value="ABHYDROLASE"/>
</dbReference>
<evidence type="ECO:0000259" key="1">
    <source>
        <dbReference type="Pfam" id="PF12697"/>
    </source>
</evidence>
<dbReference type="Gene3D" id="3.40.50.1820">
    <property type="entry name" value="alpha/beta hydrolase"/>
    <property type="match status" value="1"/>
</dbReference>
<dbReference type="AlphaFoldDB" id="A0A7Y4NXK3"/>
<protein>
    <submittedName>
        <fullName evidence="3">Alpha/beta hydrolase</fullName>
    </submittedName>
    <submittedName>
        <fullName evidence="2">Pimeloyl-ACP methyl ester carboxylesterase</fullName>
    </submittedName>
</protein>
<dbReference type="Proteomes" id="UP000553957">
    <property type="component" value="Unassembled WGS sequence"/>
</dbReference>
<gene>
    <name evidence="2" type="ORF">HNR71_004229</name>
    <name evidence="3" type="ORF">HPO96_01050</name>
</gene>
<dbReference type="InterPro" id="IPR000639">
    <property type="entry name" value="Epox_hydrolase-like"/>
</dbReference>
<dbReference type="InterPro" id="IPR000073">
    <property type="entry name" value="AB_hydrolase_1"/>
</dbReference>
<dbReference type="Proteomes" id="UP000534306">
    <property type="component" value="Unassembled WGS sequence"/>
</dbReference>
<keyword evidence="3" id="KW-0378">Hydrolase</keyword>
<dbReference type="InterPro" id="IPR050228">
    <property type="entry name" value="Carboxylesterase_BioH"/>
</dbReference>
<proteinExistence type="predicted"/>
<name>A0A7Y4NXK3_9ACTN</name>
<accession>A0A7Y4NXK3</accession>
<dbReference type="InterPro" id="IPR029058">
    <property type="entry name" value="AB_hydrolase_fold"/>
</dbReference>
<dbReference type="SUPFAM" id="SSF53474">
    <property type="entry name" value="alpha/beta-Hydrolases"/>
    <property type="match status" value="1"/>
</dbReference>
<reference evidence="3 4" key="1">
    <citation type="submission" date="2020-05" db="EMBL/GenBank/DDBJ databases">
        <title>Genome sequence of Kribbella sandramycini ATCC 39419.</title>
        <authorList>
            <person name="Maclea K.S."/>
            <person name="Fair J.L."/>
        </authorList>
    </citation>
    <scope>NUCLEOTIDE SEQUENCE [LARGE SCALE GENOMIC DNA]</scope>
    <source>
        <strain evidence="3 4">ATCC 39419</strain>
    </source>
</reference>
<dbReference type="EMBL" id="JABJRC010000001">
    <property type="protein sequence ID" value="NOL38823.1"/>
    <property type="molecule type" value="Genomic_DNA"/>
</dbReference>
<feature type="domain" description="AB hydrolase-1" evidence="1">
    <location>
        <begin position="23"/>
        <end position="243"/>
    </location>
</feature>
<dbReference type="PANTHER" id="PTHR43194">
    <property type="entry name" value="HYDROLASE ALPHA/BETA FOLD FAMILY"/>
    <property type="match status" value="1"/>
</dbReference>
<evidence type="ECO:0000313" key="4">
    <source>
        <dbReference type="Proteomes" id="UP000534306"/>
    </source>
</evidence>
<dbReference type="Pfam" id="PF12697">
    <property type="entry name" value="Abhydrolase_6"/>
    <property type="match status" value="1"/>
</dbReference>
<evidence type="ECO:0000313" key="3">
    <source>
        <dbReference type="EMBL" id="NOL38823.1"/>
    </source>
</evidence>
<sequence length="251" mass="27492">MPTLELPDGRFHYEDAGGDGEAVLALHGVFGRGRSFAGLAERLLPEYRVIAPDLRGHGRTEVRGGFGRAEFVADAARFVEALGLAPAVVYGHSLGGVTAYQLAARRPELVRAVVVEDVGAVTDETAVAQPVLDVRGWPRRFENAAEFFAATPAPEYFLESVVDGELLFDLDTMMLVQEGNRGAWWSDWEAVSCPMLLLRATNSFLLSADLAAEMVRRRPDTEQVVIEGSGHWIHREAPDDCATAVRNFLNR</sequence>
<evidence type="ECO:0000313" key="2">
    <source>
        <dbReference type="EMBL" id="MBB6568592.1"/>
    </source>
</evidence>
<comment type="caution">
    <text evidence="3">The sequence shown here is derived from an EMBL/GenBank/DDBJ whole genome shotgun (WGS) entry which is preliminary data.</text>
</comment>
<dbReference type="EMBL" id="JACHKF010000001">
    <property type="protein sequence ID" value="MBB6568592.1"/>
    <property type="molecule type" value="Genomic_DNA"/>
</dbReference>
<dbReference type="RefSeq" id="WP_171670205.1">
    <property type="nucleotide sequence ID" value="NZ_BAAAGT010000012.1"/>
</dbReference>
<evidence type="ECO:0000313" key="5">
    <source>
        <dbReference type="Proteomes" id="UP000553957"/>
    </source>
</evidence>
<dbReference type="PANTHER" id="PTHR43194:SF2">
    <property type="entry name" value="PEROXISOMAL MEMBRANE PROTEIN LPX1"/>
    <property type="match status" value="1"/>
</dbReference>
<keyword evidence="4" id="KW-1185">Reference proteome</keyword>
<dbReference type="PRINTS" id="PR00412">
    <property type="entry name" value="EPOXHYDRLASE"/>
</dbReference>
<organism evidence="3 4">
    <name type="scientific">Kribbella sandramycini</name>
    <dbReference type="NCBI Taxonomy" id="60450"/>
    <lineage>
        <taxon>Bacteria</taxon>
        <taxon>Bacillati</taxon>
        <taxon>Actinomycetota</taxon>
        <taxon>Actinomycetes</taxon>
        <taxon>Propionibacteriales</taxon>
        <taxon>Kribbellaceae</taxon>
        <taxon>Kribbella</taxon>
    </lineage>
</organism>
<reference evidence="2 5" key="2">
    <citation type="submission" date="2020-08" db="EMBL/GenBank/DDBJ databases">
        <title>Sequencing the genomes of 1000 actinobacteria strains.</title>
        <authorList>
            <person name="Klenk H.-P."/>
        </authorList>
    </citation>
    <scope>NUCLEOTIDE SEQUENCE [LARGE SCALE GENOMIC DNA]</scope>
    <source>
        <strain evidence="2 5">DSM 15626</strain>
    </source>
</reference>
<dbReference type="GO" id="GO:0016787">
    <property type="term" value="F:hydrolase activity"/>
    <property type="evidence" value="ECO:0007669"/>
    <property type="project" value="UniProtKB-KW"/>
</dbReference>